<evidence type="ECO:0000313" key="3">
    <source>
        <dbReference type="Proteomes" id="UP000186817"/>
    </source>
</evidence>
<evidence type="ECO:0000256" key="1">
    <source>
        <dbReference type="SAM" id="MobiDB-lite"/>
    </source>
</evidence>
<accession>A0A1Q9F0T0</accession>
<keyword evidence="3" id="KW-1185">Reference proteome</keyword>
<sequence length="82" mass="9009">MSQQRYADGLSAVACYFEPLQRSWEAKAQRCRDSPVQQRGKRQPPANQQPAQPPSPACRPDKPGAAQPSQACNATEAMKPEN</sequence>
<gene>
    <name evidence="2" type="ORF">AK812_SmicGene2660</name>
</gene>
<dbReference type="EMBL" id="LSRX01000030">
    <property type="protein sequence ID" value="OLQ13257.1"/>
    <property type="molecule type" value="Genomic_DNA"/>
</dbReference>
<protein>
    <submittedName>
        <fullName evidence="2">Uncharacterized protein</fullName>
    </submittedName>
</protein>
<dbReference type="AlphaFoldDB" id="A0A1Q9F0T0"/>
<feature type="region of interest" description="Disordered" evidence="1">
    <location>
        <begin position="28"/>
        <end position="82"/>
    </location>
</feature>
<comment type="caution">
    <text evidence="2">The sequence shown here is derived from an EMBL/GenBank/DDBJ whole genome shotgun (WGS) entry which is preliminary data.</text>
</comment>
<organism evidence="2 3">
    <name type="scientific">Symbiodinium microadriaticum</name>
    <name type="common">Dinoflagellate</name>
    <name type="synonym">Zooxanthella microadriatica</name>
    <dbReference type="NCBI Taxonomy" id="2951"/>
    <lineage>
        <taxon>Eukaryota</taxon>
        <taxon>Sar</taxon>
        <taxon>Alveolata</taxon>
        <taxon>Dinophyceae</taxon>
        <taxon>Suessiales</taxon>
        <taxon>Symbiodiniaceae</taxon>
        <taxon>Symbiodinium</taxon>
    </lineage>
</organism>
<reference evidence="2 3" key="1">
    <citation type="submission" date="2016-02" db="EMBL/GenBank/DDBJ databases">
        <title>Genome analysis of coral dinoflagellate symbionts highlights evolutionary adaptations to a symbiotic lifestyle.</title>
        <authorList>
            <person name="Aranda M."/>
            <person name="Li Y."/>
            <person name="Liew Y.J."/>
            <person name="Baumgarten S."/>
            <person name="Simakov O."/>
            <person name="Wilson M."/>
            <person name="Piel J."/>
            <person name="Ashoor H."/>
            <person name="Bougouffa S."/>
            <person name="Bajic V.B."/>
            <person name="Ryu T."/>
            <person name="Ravasi T."/>
            <person name="Bayer T."/>
            <person name="Micklem G."/>
            <person name="Kim H."/>
            <person name="Bhak J."/>
            <person name="Lajeunesse T.C."/>
            <person name="Voolstra C.R."/>
        </authorList>
    </citation>
    <scope>NUCLEOTIDE SEQUENCE [LARGE SCALE GENOMIC DNA]</scope>
    <source>
        <strain evidence="2 3">CCMP2467</strain>
    </source>
</reference>
<proteinExistence type="predicted"/>
<dbReference type="Proteomes" id="UP000186817">
    <property type="component" value="Unassembled WGS sequence"/>
</dbReference>
<evidence type="ECO:0000313" key="2">
    <source>
        <dbReference type="EMBL" id="OLQ13257.1"/>
    </source>
</evidence>
<name>A0A1Q9F0T0_SYMMI</name>